<dbReference type="Proteomes" id="UP000198341">
    <property type="component" value="Chromosome 10"/>
</dbReference>
<evidence type="ECO:0000259" key="6">
    <source>
        <dbReference type="PROSITE" id="PS50014"/>
    </source>
</evidence>
<dbReference type="InterPro" id="IPR040240">
    <property type="entry name" value="TAF1"/>
</dbReference>
<dbReference type="SUPFAM" id="SSF47370">
    <property type="entry name" value="Bromodomain"/>
    <property type="match status" value="1"/>
</dbReference>
<dbReference type="PRINTS" id="PR00503">
    <property type="entry name" value="BROMODOMAIN"/>
</dbReference>
<evidence type="ECO:0000313" key="8">
    <source>
        <dbReference type="Proteomes" id="UP000198341"/>
    </source>
</evidence>
<dbReference type="PANTHER" id="PTHR13900">
    <property type="entry name" value="TRANSCRIPTION INITIATION FACTOR TFIID"/>
    <property type="match status" value="1"/>
</dbReference>
<keyword evidence="3" id="KW-0539">Nucleus</keyword>
<feature type="compositionally biased region" description="Polar residues" evidence="5">
    <location>
        <begin position="398"/>
        <end position="413"/>
    </location>
</feature>
<name>K8F9G7_9CHLO</name>
<comment type="subcellular location">
    <subcellularLocation>
        <location evidence="1">Nucleus</location>
    </subcellularLocation>
</comment>
<feature type="compositionally biased region" description="Acidic residues" evidence="5">
    <location>
        <begin position="1709"/>
        <end position="1723"/>
    </location>
</feature>
<feature type="region of interest" description="Disordered" evidence="5">
    <location>
        <begin position="385"/>
        <end position="416"/>
    </location>
</feature>
<dbReference type="GO" id="GO:0016251">
    <property type="term" value="F:RNA polymerase II general transcription initiation factor activity"/>
    <property type="evidence" value="ECO:0007669"/>
    <property type="project" value="InterPro"/>
</dbReference>
<feature type="region of interest" description="Disordered" evidence="5">
    <location>
        <begin position="1379"/>
        <end position="1423"/>
    </location>
</feature>
<dbReference type="Gene3D" id="1.20.920.10">
    <property type="entry name" value="Bromodomain-like"/>
    <property type="match status" value="1"/>
</dbReference>
<dbReference type="STRING" id="41875.K8F9G7"/>
<feature type="compositionally biased region" description="Low complexity" evidence="5">
    <location>
        <begin position="18"/>
        <end position="33"/>
    </location>
</feature>
<dbReference type="Pfam" id="PF12157">
    <property type="entry name" value="DUF3591"/>
    <property type="match status" value="1"/>
</dbReference>
<feature type="compositionally biased region" description="Acidic residues" evidence="5">
    <location>
        <begin position="1264"/>
        <end position="1273"/>
    </location>
</feature>
<accession>K8F9G7</accession>
<feature type="region of interest" description="Disordered" evidence="5">
    <location>
        <begin position="1626"/>
        <end position="1742"/>
    </location>
</feature>
<protein>
    <recommendedName>
        <fullName evidence="6">Bromo domain-containing protein</fullName>
    </recommendedName>
</protein>
<feature type="region of interest" description="Disordered" evidence="5">
    <location>
        <begin position="1236"/>
        <end position="1283"/>
    </location>
</feature>
<feature type="compositionally biased region" description="Basic and acidic residues" evidence="5">
    <location>
        <begin position="88"/>
        <end position="98"/>
    </location>
</feature>
<evidence type="ECO:0000256" key="3">
    <source>
        <dbReference type="ARBA" id="ARBA00023242"/>
    </source>
</evidence>
<feature type="region of interest" description="Disordered" evidence="5">
    <location>
        <begin position="84"/>
        <end position="163"/>
    </location>
</feature>
<gene>
    <name evidence="7" type="ordered locus">Bathy10g00320</name>
</gene>
<feature type="compositionally biased region" description="Acidic residues" evidence="5">
    <location>
        <begin position="1243"/>
        <end position="1256"/>
    </location>
</feature>
<organism evidence="7 8">
    <name type="scientific">Bathycoccus prasinos</name>
    <dbReference type="NCBI Taxonomy" id="41875"/>
    <lineage>
        <taxon>Eukaryota</taxon>
        <taxon>Viridiplantae</taxon>
        <taxon>Chlorophyta</taxon>
        <taxon>Mamiellophyceae</taxon>
        <taxon>Mamiellales</taxon>
        <taxon>Bathycoccaceae</taxon>
        <taxon>Bathycoccus</taxon>
    </lineage>
</organism>
<dbReference type="InterPro" id="IPR022591">
    <property type="entry name" value="TAF1_HAT_dom"/>
</dbReference>
<feature type="region of interest" description="Disordered" evidence="5">
    <location>
        <begin position="1484"/>
        <end position="1508"/>
    </location>
</feature>
<dbReference type="GO" id="GO:0051123">
    <property type="term" value="P:RNA polymerase II preinitiation complex assembly"/>
    <property type="evidence" value="ECO:0007669"/>
    <property type="project" value="TreeGrafter"/>
</dbReference>
<dbReference type="KEGG" id="bpg:Bathy10g00320"/>
<feature type="compositionally biased region" description="Acidic residues" evidence="5">
    <location>
        <begin position="1635"/>
        <end position="1645"/>
    </location>
</feature>
<dbReference type="EMBL" id="FO082269">
    <property type="protein sequence ID" value="CCO18258.1"/>
    <property type="molecule type" value="Genomic_DNA"/>
</dbReference>
<dbReference type="GeneID" id="19013109"/>
<dbReference type="eggNOG" id="KOG0008">
    <property type="taxonomic scope" value="Eukaryota"/>
</dbReference>
<dbReference type="OrthoDB" id="21449at2759"/>
<feature type="compositionally biased region" description="Basic residues" evidence="5">
    <location>
        <begin position="1660"/>
        <end position="1669"/>
    </location>
</feature>
<feature type="compositionally biased region" description="Basic and acidic residues" evidence="5">
    <location>
        <begin position="1392"/>
        <end position="1409"/>
    </location>
</feature>
<feature type="compositionally biased region" description="Acidic residues" evidence="5">
    <location>
        <begin position="1"/>
        <end position="14"/>
    </location>
</feature>
<feature type="region of interest" description="Disordered" evidence="5">
    <location>
        <begin position="1"/>
        <end position="37"/>
    </location>
</feature>
<dbReference type="GO" id="GO:0005669">
    <property type="term" value="C:transcription factor TFIID complex"/>
    <property type="evidence" value="ECO:0007669"/>
    <property type="project" value="InterPro"/>
</dbReference>
<dbReference type="PANTHER" id="PTHR13900:SF0">
    <property type="entry name" value="TRANSCRIPTION INITIATION FACTOR TFIID SUBUNIT 1"/>
    <property type="match status" value="1"/>
</dbReference>
<reference evidence="7 8" key="1">
    <citation type="submission" date="2011-10" db="EMBL/GenBank/DDBJ databases">
        <authorList>
            <person name="Genoscope - CEA"/>
        </authorList>
    </citation>
    <scope>NUCLEOTIDE SEQUENCE [LARGE SCALE GENOMIC DNA]</scope>
    <source>
        <strain evidence="7 8">RCC 1105</strain>
    </source>
</reference>
<feature type="compositionally biased region" description="Basic and acidic residues" evidence="5">
    <location>
        <begin position="154"/>
        <end position="163"/>
    </location>
</feature>
<dbReference type="SMART" id="SM00297">
    <property type="entry name" value="BROMO"/>
    <property type="match status" value="1"/>
</dbReference>
<keyword evidence="8" id="KW-1185">Reference proteome</keyword>
<evidence type="ECO:0000313" key="7">
    <source>
        <dbReference type="EMBL" id="CCO18258.1"/>
    </source>
</evidence>
<sequence length="1742" mass="194235">MEDNYDEEEEEGEDVPITTTNNNNKDAANTVANKQPTVPTVEMKKVVQPTTAIGGTASDKVGDVFVHHHPSMKPGRILRFTELMHPQKSLEEEREVARERRRQRKKEREEEEGEEGEATRRLEGENDDAREETDDSEEEEEEGDNSMEGDSDNEDLHGFHYRGEKLLPKVNQVMLDQDLNDDIDRKWRPGGRVDRDDVSLAARVAEMYASEKEAMREAMADALDIDEIKKIKVTELEKEKFLVGVEQKDWEDDIMWDDEGGAADEEQRRRTAGSATFQASAAEREQKEGIAVVGIAEKEKDSNNEEDVEDAENDSKNRKSVVSVPKLDSATIHALKSSHVKNWGEYTEQPDDEDSKSTASLEYFEAPDANSFQTLRLWTEIDGNNNNTKNMKEESHKFSNPNAAMQDPNSLASGGSKEDIKVLGQAEARAQSGGSHRLAGLDKLVVRIVGQSDLPPEAAMFTAEEYEKADAAARKHEQTYQERVSRELQECGALEMLKRKNQELLSGDWVDEVSWDGNPVHVDDIGDPSKMFSELRINPNDPDLDLYADGELDGSEFARATAKVWKSRDLPPVADFEKALNISIDEAYAPEVPEEGDARERTRPGRLEGIIHSDFVYQNPPTLNRDPMDYPRPPPVLEVQPPQATKKKIGFMGIRIAGPSADETFKINVKSLTLDSAVATLKVKSSETVGSIIQRVRKRWPELEGDLSLYFPKAGVEKQEPLDESTSLKDCGVKPQVGAPILCIESTKVHVVSEEIATMRPIDDRALAPPGAFKKPSDLSIEDGHIMLVNYAEADPPLIAKPGMAAKKVTYYLRKSAGDQGARPLMGKSGQVFDLKPNAPSPFLSGLPPGIPVNVLETSMYRSPLFDRTPDMDDDSQPGMFLLARGPTGKWSMRQVPHFFVAGQMEPHVEVPMPGSLECIDIEERMVNATVLKHFLELQKRTTPEDAHLPKLVKVSDIAATLNNVLTEDQIRSKLRLRICAPVRSREGISKEDYALNPEYRFEHEKEIQKMCTPEDICAYESMRHAITELMQDRTPEQVKRMKKLLAVDFQSLTNAVTILVRHAKGKRARDLERIELLLQMQPWSVTREFLAYAAGKGVLHIDNSKKIRKETGKFWHYVRRLTKPPPPEELRPKVQPGTVTGTAADLRKLTMPQAARILRNFGIEDEVILKLERWKRIGLIRELSGAATADGNATHQNMSRFARSIKLSEVQQVEELKETSNFLFKRQWRKLARRDRKKRADGDDDDSSSGGDTDDGLNALCSDTEDSDDESDENRSDSDSDSLAAELEAELAMKARGPTEEEDAAELDKLRNELGAGIGAEDPAKLLERGIIPIGKKLRLKRITTHTFPDGRQATVEEDITDVAGEAWMQVRAQGKKASEEAATQALAAVGRDKPPDAPDEAPPEKKAAPKKPVTFADKADEERAEWVRLRKRAKERARRAKEKISKLAAQGLLLDGELDDEEMPDMKPVPGQGLKLSLNASRIKAAAQRSHSTPGSGQPRKKQVYKPRPAKPLWIQLSDLTEIVIKNRQFGQVFGTPVLLEDYTNYIETPVDLNTILKKARGNAYGTVMEWFADIALIESNAKAYHESEQEVKMRIDWVPALATKLVNFVQTLLDRPYTRRDLKKADHTYSPQEDDGDDDQGEEEKKSSGLTQTQPKMKMKFSFKMKPKVEESGGGGPAETTNTATETGEDGGATTGLETLTTGGGLDDDENDDDEEENEAEGGRQGAGDGNLDAAGNLD</sequence>
<feature type="compositionally biased region" description="Acidic residues" evidence="5">
    <location>
        <begin position="125"/>
        <end position="153"/>
    </location>
</feature>
<feature type="domain" description="Bromo" evidence="6">
    <location>
        <begin position="1542"/>
        <end position="1595"/>
    </location>
</feature>
<dbReference type="GO" id="GO:0004402">
    <property type="term" value="F:histone acetyltransferase activity"/>
    <property type="evidence" value="ECO:0007669"/>
    <property type="project" value="InterPro"/>
</dbReference>
<dbReference type="CDD" id="cd04369">
    <property type="entry name" value="Bromodomain"/>
    <property type="match status" value="1"/>
</dbReference>
<dbReference type="InterPro" id="IPR001487">
    <property type="entry name" value="Bromodomain"/>
</dbReference>
<feature type="region of interest" description="Disordered" evidence="5">
    <location>
        <begin position="254"/>
        <end position="326"/>
    </location>
</feature>
<dbReference type="InterPro" id="IPR036427">
    <property type="entry name" value="Bromodomain-like_sf"/>
</dbReference>
<evidence type="ECO:0000256" key="2">
    <source>
        <dbReference type="ARBA" id="ARBA00023117"/>
    </source>
</evidence>
<evidence type="ECO:0000256" key="4">
    <source>
        <dbReference type="PROSITE-ProRule" id="PRU00035"/>
    </source>
</evidence>
<keyword evidence="2 4" id="KW-0103">Bromodomain</keyword>
<dbReference type="PROSITE" id="PS50014">
    <property type="entry name" value="BROMODOMAIN_2"/>
    <property type="match status" value="1"/>
</dbReference>
<proteinExistence type="predicted"/>
<dbReference type="RefSeq" id="XP_007510725.1">
    <property type="nucleotide sequence ID" value="XM_007510663.1"/>
</dbReference>
<evidence type="ECO:0000256" key="5">
    <source>
        <dbReference type="SAM" id="MobiDB-lite"/>
    </source>
</evidence>
<dbReference type="GO" id="GO:0017025">
    <property type="term" value="F:TBP-class protein binding"/>
    <property type="evidence" value="ECO:0007669"/>
    <property type="project" value="InterPro"/>
</dbReference>
<feature type="compositionally biased region" description="Acidic residues" evidence="5">
    <location>
        <begin position="254"/>
        <end position="264"/>
    </location>
</feature>
<evidence type="ECO:0000256" key="1">
    <source>
        <dbReference type="ARBA" id="ARBA00004123"/>
    </source>
</evidence>
<dbReference type="Pfam" id="PF00439">
    <property type="entry name" value="Bromodomain"/>
    <property type="match status" value="1"/>
</dbReference>
<feature type="compositionally biased region" description="Low complexity" evidence="5">
    <location>
        <begin position="1733"/>
        <end position="1742"/>
    </location>
</feature>